<dbReference type="RefSeq" id="WP_309727775.1">
    <property type="nucleotide sequence ID" value="NZ_JAVDQA010000003.1"/>
</dbReference>
<protein>
    <submittedName>
        <fullName evidence="3">Biotin carboxyl carrier protein</fullName>
    </submittedName>
</protein>
<accession>A0ABU1K5J6</accession>
<evidence type="ECO:0000313" key="3">
    <source>
        <dbReference type="EMBL" id="MDR6300881.1"/>
    </source>
</evidence>
<dbReference type="PROSITE" id="PS50968">
    <property type="entry name" value="BIOTINYL_LIPOYL"/>
    <property type="match status" value="1"/>
</dbReference>
<gene>
    <name evidence="3" type="ORF">GGR31_001524</name>
</gene>
<dbReference type="EMBL" id="JAVDQA010000003">
    <property type="protein sequence ID" value="MDR6300881.1"/>
    <property type="molecule type" value="Genomic_DNA"/>
</dbReference>
<dbReference type="PROSITE" id="PS00188">
    <property type="entry name" value="BIOTIN"/>
    <property type="match status" value="1"/>
</dbReference>
<feature type="domain" description="Lipoyl-binding" evidence="2">
    <location>
        <begin position="79"/>
        <end position="161"/>
    </location>
</feature>
<dbReference type="InterPro" id="IPR000089">
    <property type="entry name" value="Biotin_lipoyl"/>
</dbReference>
<comment type="caution">
    <text evidence="3">The sequence shown here is derived from an EMBL/GenBank/DDBJ whole genome shotgun (WGS) entry which is preliminary data.</text>
</comment>
<dbReference type="Proteomes" id="UP001257659">
    <property type="component" value="Unassembled WGS sequence"/>
</dbReference>
<evidence type="ECO:0000259" key="2">
    <source>
        <dbReference type="PROSITE" id="PS50968"/>
    </source>
</evidence>
<dbReference type="PANTHER" id="PTHR45266">
    <property type="entry name" value="OXALOACETATE DECARBOXYLASE ALPHA CHAIN"/>
    <property type="match status" value="1"/>
</dbReference>
<dbReference type="SUPFAM" id="SSF51230">
    <property type="entry name" value="Single hybrid motif"/>
    <property type="match status" value="1"/>
</dbReference>
<reference evidence="3 4" key="1">
    <citation type="submission" date="2023-07" db="EMBL/GenBank/DDBJ databases">
        <title>Genomic Encyclopedia of Type Strains, Phase IV (KMG-IV): sequencing the most valuable type-strain genomes for metagenomic binning, comparative biology and taxonomic classification.</title>
        <authorList>
            <person name="Goeker M."/>
        </authorList>
    </citation>
    <scope>NUCLEOTIDE SEQUENCE [LARGE SCALE GENOMIC DNA]</scope>
    <source>
        <strain evidence="3 4">DSM 102814</strain>
    </source>
</reference>
<dbReference type="CDD" id="cd06850">
    <property type="entry name" value="biotinyl_domain"/>
    <property type="match status" value="1"/>
</dbReference>
<dbReference type="PANTHER" id="PTHR45266:SF3">
    <property type="entry name" value="OXALOACETATE DECARBOXYLASE ALPHA CHAIN"/>
    <property type="match status" value="1"/>
</dbReference>
<evidence type="ECO:0000313" key="4">
    <source>
        <dbReference type="Proteomes" id="UP001257659"/>
    </source>
</evidence>
<evidence type="ECO:0000256" key="1">
    <source>
        <dbReference type="ARBA" id="ARBA00023267"/>
    </source>
</evidence>
<dbReference type="Gene3D" id="2.40.50.100">
    <property type="match status" value="1"/>
</dbReference>
<dbReference type="InterPro" id="IPR001882">
    <property type="entry name" value="Biotin_BS"/>
</dbReference>
<dbReference type="Pfam" id="PF00364">
    <property type="entry name" value="Biotin_lipoyl"/>
    <property type="match status" value="1"/>
</dbReference>
<dbReference type="InterPro" id="IPR011053">
    <property type="entry name" value="Single_hybrid_motif"/>
</dbReference>
<name>A0ABU1K5J6_9FLAO</name>
<sequence length="161" mass="18553">MDKNYRVKVNQDIELDFTLDEIQQLDTQEISEKKYHLLKEHRSFKAEIIESDFLKRKYTVKINSNNYEVDIANELDLLIEEMGLSLGNAQMVNEIHAPMPGLILEVNVKEGDEVKEGDYLLVLEAMKMENALTAPRDAVIKSISIEKGQTVEKNQLLIEME</sequence>
<organism evidence="3 4">
    <name type="scientific">Mesonia maritima</name>
    <dbReference type="NCBI Taxonomy" id="1793873"/>
    <lineage>
        <taxon>Bacteria</taxon>
        <taxon>Pseudomonadati</taxon>
        <taxon>Bacteroidota</taxon>
        <taxon>Flavobacteriia</taxon>
        <taxon>Flavobacteriales</taxon>
        <taxon>Flavobacteriaceae</taxon>
        <taxon>Mesonia</taxon>
    </lineage>
</organism>
<keyword evidence="1" id="KW-0092">Biotin</keyword>
<dbReference type="InterPro" id="IPR050709">
    <property type="entry name" value="Biotin_Carboxyl_Carrier/Decarb"/>
</dbReference>
<proteinExistence type="predicted"/>
<keyword evidence="4" id="KW-1185">Reference proteome</keyword>